<evidence type="ECO:0000313" key="4">
    <source>
        <dbReference type="Proteomes" id="UP001285441"/>
    </source>
</evidence>
<name>A0AAE0NQ04_9PEZI</name>
<dbReference type="InterPro" id="IPR006114">
    <property type="entry name" value="6PGDH_C"/>
</dbReference>
<dbReference type="AlphaFoldDB" id="A0AAE0NQ04"/>
<feature type="domain" description="6-phosphogluconate dehydrogenase C-terminal" evidence="2">
    <location>
        <begin position="11"/>
        <end position="144"/>
    </location>
</feature>
<protein>
    <recommendedName>
        <fullName evidence="2">6-phosphogluconate dehydrogenase C-terminal domain-containing protein</fullName>
    </recommendedName>
</protein>
<gene>
    <name evidence="3" type="ORF">B0H63DRAFT_543973</name>
</gene>
<evidence type="ECO:0000313" key="3">
    <source>
        <dbReference type="EMBL" id="KAK3385572.1"/>
    </source>
</evidence>
<dbReference type="GO" id="GO:0004616">
    <property type="term" value="F:phosphogluconate dehydrogenase (decarboxylating) activity"/>
    <property type="evidence" value="ECO:0007669"/>
    <property type="project" value="InterPro"/>
</dbReference>
<dbReference type="InterPro" id="IPR008927">
    <property type="entry name" value="6-PGluconate_DH-like_C_sf"/>
</dbReference>
<sequence length="179" mass="19539">MQDGEDSPLVLLRGAPVISILIEITRDIMYFKDEGGTALVEKILDKAGQKGIGKWTAVRKLSTRPARRELARGLGLSSKPFFEDSRQDPPEGNWRDENANASTKLEFVGRTAKVTLRRSCSCRASAVTSFPALSQAGGNHVDTDHQAADLCLEAKIKEIKDSMDDPKARSHSKSITQSG</sequence>
<feature type="region of interest" description="Disordered" evidence="1">
    <location>
        <begin position="79"/>
        <end position="99"/>
    </location>
</feature>
<dbReference type="Proteomes" id="UP001285441">
    <property type="component" value="Unassembled WGS sequence"/>
</dbReference>
<feature type="compositionally biased region" description="Basic and acidic residues" evidence="1">
    <location>
        <begin position="81"/>
        <end position="98"/>
    </location>
</feature>
<keyword evidence="4" id="KW-1185">Reference proteome</keyword>
<proteinExistence type="predicted"/>
<dbReference type="SMART" id="SM01350">
    <property type="entry name" value="6PGD"/>
    <property type="match status" value="1"/>
</dbReference>
<dbReference type="GO" id="GO:0006098">
    <property type="term" value="P:pentose-phosphate shunt"/>
    <property type="evidence" value="ECO:0007669"/>
    <property type="project" value="InterPro"/>
</dbReference>
<organism evidence="3 4">
    <name type="scientific">Podospora didyma</name>
    <dbReference type="NCBI Taxonomy" id="330526"/>
    <lineage>
        <taxon>Eukaryota</taxon>
        <taxon>Fungi</taxon>
        <taxon>Dikarya</taxon>
        <taxon>Ascomycota</taxon>
        <taxon>Pezizomycotina</taxon>
        <taxon>Sordariomycetes</taxon>
        <taxon>Sordariomycetidae</taxon>
        <taxon>Sordariales</taxon>
        <taxon>Podosporaceae</taxon>
        <taxon>Podospora</taxon>
    </lineage>
</organism>
<dbReference type="EMBL" id="JAULSW010000004">
    <property type="protein sequence ID" value="KAK3385572.1"/>
    <property type="molecule type" value="Genomic_DNA"/>
</dbReference>
<comment type="caution">
    <text evidence="3">The sequence shown here is derived from an EMBL/GenBank/DDBJ whole genome shotgun (WGS) entry which is preliminary data.</text>
</comment>
<dbReference type="Pfam" id="PF00393">
    <property type="entry name" value="6PGD"/>
    <property type="match status" value="1"/>
</dbReference>
<dbReference type="SUPFAM" id="SSF48179">
    <property type="entry name" value="6-phosphogluconate dehydrogenase C-terminal domain-like"/>
    <property type="match status" value="1"/>
</dbReference>
<evidence type="ECO:0000256" key="1">
    <source>
        <dbReference type="SAM" id="MobiDB-lite"/>
    </source>
</evidence>
<accession>A0AAE0NQ04</accession>
<reference evidence="3" key="1">
    <citation type="journal article" date="2023" name="Mol. Phylogenet. Evol.">
        <title>Genome-scale phylogeny and comparative genomics of the fungal order Sordariales.</title>
        <authorList>
            <person name="Hensen N."/>
            <person name="Bonometti L."/>
            <person name="Westerberg I."/>
            <person name="Brannstrom I.O."/>
            <person name="Guillou S."/>
            <person name="Cros-Aarteil S."/>
            <person name="Calhoun S."/>
            <person name="Haridas S."/>
            <person name="Kuo A."/>
            <person name="Mondo S."/>
            <person name="Pangilinan J."/>
            <person name="Riley R."/>
            <person name="LaButti K."/>
            <person name="Andreopoulos B."/>
            <person name="Lipzen A."/>
            <person name="Chen C."/>
            <person name="Yan M."/>
            <person name="Daum C."/>
            <person name="Ng V."/>
            <person name="Clum A."/>
            <person name="Steindorff A."/>
            <person name="Ohm R.A."/>
            <person name="Martin F."/>
            <person name="Silar P."/>
            <person name="Natvig D.O."/>
            <person name="Lalanne C."/>
            <person name="Gautier V."/>
            <person name="Ament-Velasquez S.L."/>
            <person name="Kruys A."/>
            <person name="Hutchinson M.I."/>
            <person name="Powell A.J."/>
            <person name="Barry K."/>
            <person name="Miller A.N."/>
            <person name="Grigoriev I.V."/>
            <person name="Debuchy R."/>
            <person name="Gladieux P."/>
            <person name="Hiltunen Thoren M."/>
            <person name="Johannesson H."/>
        </authorList>
    </citation>
    <scope>NUCLEOTIDE SEQUENCE</scope>
    <source>
        <strain evidence="3">CBS 232.78</strain>
    </source>
</reference>
<dbReference type="Gene3D" id="1.10.1040.10">
    <property type="entry name" value="N-(1-d-carboxylethyl)-l-norvaline Dehydrogenase, domain 2"/>
    <property type="match status" value="1"/>
</dbReference>
<dbReference type="InterPro" id="IPR013328">
    <property type="entry name" value="6PGD_dom2"/>
</dbReference>
<reference evidence="3" key="2">
    <citation type="submission" date="2023-06" db="EMBL/GenBank/DDBJ databases">
        <authorList>
            <consortium name="Lawrence Berkeley National Laboratory"/>
            <person name="Haridas S."/>
            <person name="Hensen N."/>
            <person name="Bonometti L."/>
            <person name="Westerberg I."/>
            <person name="Brannstrom I.O."/>
            <person name="Guillou S."/>
            <person name="Cros-Aarteil S."/>
            <person name="Calhoun S."/>
            <person name="Kuo A."/>
            <person name="Mondo S."/>
            <person name="Pangilinan J."/>
            <person name="Riley R."/>
            <person name="LaButti K."/>
            <person name="Andreopoulos B."/>
            <person name="Lipzen A."/>
            <person name="Chen C."/>
            <person name="Yanf M."/>
            <person name="Daum C."/>
            <person name="Ng V."/>
            <person name="Clum A."/>
            <person name="Steindorff A."/>
            <person name="Ohm R."/>
            <person name="Martin F."/>
            <person name="Silar P."/>
            <person name="Natvig D."/>
            <person name="Lalanne C."/>
            <person name="Gautier V."/>
            <person name="Ament-velasquez S.L."/>
            <person name="Kruys A."/>
            <person name="Hutchinson M.I."/>
            <person name="Powell A.J."/>
            <person name="Barry K."/>
            <person name="Miller A.N."/>
            <person name="Grigoriev I.V."/>
            <person name="Debuchy R."/>
            <person name="Gladieux P."/>
            <person name="Thoren M.H."/>
            <person name="Johannesson H."/>
        </authorList>
    </citation>
    <scope>NUCLEOTIDE SEQUENCE</scope>
    <source>
        <strain evidence="3">CBS 232.78</strain>
    </source>
</reference>
<evidence type="ECO:0000259" key="2">
    <source>
        <dbReference type="SMART" id="SM01350"/>
    </source>
</evidence>